<evidence type="ECO:0000256" key="8">
    <source>
        <dbReference type="SAM" id="Phobius"/>
    </source>
</evidence>
<dbReference type="PANTHER" id="PTHR46098:SF1">
    <property type="entry name" value="TRNA (CYTOSINE(38)-C(5))-METHYLTRANSFERASE"/>
    <property type="match status" value="1"/>
</dbReference>
<dbReference type="Proteomes" id="UP000199668">
    <property type="component" value="Unassembled WGS sequence"/>
</dbReference>
<dbReference type="PROSITE" id="PS51679">
    <property type="entry name" value="SAM_MT_C5"/>
    <property type="match status" value="1"/>
</dbReference>
<dbReference type="NCBIfam" id="TIGR00675">
    <property type="entry name" value="dcm"/>
    <property type="match status" value="1"/>
</dbReference>
<dbReference type="InterPro" id="IPR029063">
    <property type="entry name" value="SAM-dependent_MTases_sf"/>
</dbReference>
<dbReference type="GO" id="GO:0032259">
    <property type="term" value="P:methylation"/>
    <property type="evidence" value="ECO:0007669"/>
    <property type="project" value="UniProtKB-KW"/>
</dbReference>
<keyword evidence="5" id="KW-0680">Restriction system</keyword>
<dbReference type="PRINTS" id="PR00105">
    <property type="entry name" value="C5METTRFRASE"/>
</dbReference>
<keyword evidence="8" id="KW-0472">Membrane</keyword>
<dbReference type="EC" id="2.1.1.37" evidence="1"/>
<evidence type="ECO:0000256" key="3">
    <source>
        <dbReference type="ARBA" id="ARBA00022679"/>
    </source>
</evidence>
<dbReference type="EMBL" id="FOTY01000037">
    <property type="protein sequence ID" value="SFM35188.1"/>
    <property type="molecule type" value="Genomic_DNA"/>
</dbReference>
<dbReference type="GO" id="GO:0009307">
    <property type="term" value="P:DNA restriction-modification system"/>
    <property type="evidence" value="ECO:0007669"/>
    <property type="project" value="UniProtKB-KW"/>
</dbReference>
<reference evidence="9 10" key="1">
    <citation type="submission" date="2016-10" db="EMBL/GenBank/DDBJ databases">
        <authorList>
            <person name="de Groot N.N."/>
        </authorList>
    </citation>
    <scope>NUCLEOTIDE SEQUENCE [LARGE SCALE GENOMIC DNA]</scope>
    <source>
        <strain evidence="9 10">CGMCC 1.6134</strain>
    </source>
</reference>
<dbReference type="Gene3D" id="3.40.50.150">
    <property type="entry name" value="Vaccinia Virus protein VP39"/>
    <property type="match status" value="1"/>
</dbReference>
<keyword evidence="2 6" id="KW-0489">Methyltransferase</keyword>
<evidence type="ECO:0000313" key="10">
    <source>
        <dbReference type="Proteomes" id="UP000199668"/>
    </source>
</evidence>
<evidence type="ECO:0000256" key="2">
    <source>
        <dbReference type="ARBA" id="ARBA00022603"/>
    </source>
</evidence>
<dbReference type="InterPro" id="IPR001525">
    <property type="entry name" value="C5_MeTfrase"/>
</dbReference>
<dbReference type="InterPro" id="IPR050750">
    <property type="entry name" value="C5-MTase"/>
</dbReference>
<proteinExistence type="inferred from homology"/>
<dbReference type="STRING" id="266892.SAMN04488054_1375"/>
<keyword evidence="8" id="KW-0812">Transmembrane</keyword>
<comment type="similarity">
    <text evidence="6 7">Belongs to the class I-like SAM-binding methyltransferase superfamily. C5-methyltransferase family.</text>
</comment>
<organism evidence="9 10">
    <name type="scientific">Salibacterium qingdaonense</name>
    <dbReference type="NCBI Taxonomy" id="266892"/>
    <lineage>
        <taxon>Bacteria</taxon>
        <taxon>Bacillati</taxon>
        <taxon>Bacillota</taxon>
        <taxon>Bacilli</taxon>
        <taxon>Bacillales</taxon>
        <taxon>Bacillaceae</taxon>
    </lineage>
</organism>
<name>A0A1I4Q507_9BACI</name>
<evidence type="ECO:0000256" key="5">
    <source>
        <dbReference type="ARBA" id="ARBA00022747"/>
    </source>
</evidence>
<feature type="active site" evidence="6">
    <location>
        <position position="89"/>
    </location>
</feature>
<dbReference type="PANTHER" id="PTHR46098">
    <property type="entry name" value="TRNA (CYTOSINE(38)-C(5))-METHYLTRANSFERASE"/>
    <property type="match status" value="1"/>
</dbReference>
<dbReference type="SUPFAM" id="SSF53335">
    <property type="entry name" value="S-adenosyl-L-methionine-dependent methyltransferases"/>
    <property type="match status" value="1"/>
</dbReference>
<feature type="transmembrane region" description="Helical" evidence="8">
    <location>
        <begin position="12"/>
        <end position="32"/>
    </location>
</feature>
<dbReference type="GO" id="GO:0003886">
    <property type="term" value="F:DNA (cytosine-5-)-methyltransferase activity"/>
    <property type="evidence" value="ECO:0007669"/>
    <property type="project" value="UniProtKB-EC"/>
</dbReference>
<evidence type="ECO:0000256" key="7">
    <source>
        <dbReference type="RuleBase" id="RU000416"/>
    </source>
</evidence>
<keyword evidence="4 6" id="KW-0949">S-adenosyl-L-methionine</keyword>
<evidence type="ECO:0000313" key="9">
    <source>
        <dbReference type="EMBL" id="SFM35188.1"/>
    </source>
</evidence>
<evidence type="ECO:0000256" key="1">
    <source>
        <dbReference type="ARBA" id="ARBA00011975"/>
    </source>
</evidence>
<keyword evidence="3 6" id="KW-0808">Transferase</keyword>
<dbReference type="AlphaFoldDB" id="A0A1I4Q507"/>
<accession>A0A1I4Q507</accession>
<dbReference type="Pfam" id="PF00145">
    <property type="entry name" value="DNA_methylase"/>
    <property type="match status" value="1"/>
</dbReference>
<keyword evidence="8" id="KW-1133">Transmembrane helix</keyword>
<gene>
    <name evidence="9" type="ORF">SAMN04488054_1375</name>
</gene>
<evidence type="ECO:0000256" key="6">
    <source>
        <dbReference type="PROSITE-ProRule" id="PRU01016"/>
    </source>
</evidence>
<sequence length="337" mass="38598">MISCRNSTLETIYYRGVLMIIKILELFGGIGAPRKALVNLGIDHKAIDYVEIDEKAVRTYNALYDLRHKPQTITGYNLKPDIMVHGSPCQDFSRAGQRLGGNDEDKTRSSLMWETLKIIENMGDWRPGVVIWENVKGVLDRDMYHSFSRYLGKMNDLGYTNSYKVLNAMDYGIPQQRERVFTISTLQGAPFDFSQTRAKPVRLISEFLEENVTEPQYQITIPSMLNRLPENMSKNSTYRSLDIIDDHCWTISTRQDRCPNAGVIQKPNGGYRYLTERECWRLMGFDDDDFDEVLRANPGRKGYRNATLYSQAGNSIVVDVLEAIFEVLLMNETTAAV</sequence>
<evidence type="ECO:0000256" key="4">
    <source>
        <dbReference type="ARBA" id="ARBA00022691"/>
    </source>
</evidence>
<protein>
    <recommendedName>
        <fullName evidence="1">DNA (cytosine-5-)-methyltransferase</fullName>
        <ecNumber evidence="1">2.1.1.37</ecNumber>
    </recommendedName>
</protein>
<keyword evidence="10" id="KW-1185">Reference proteome</keyword>